<evidence type="ECO:0000313" key="2">
    <source>
        <dbReference type="EMBL" id="HJD39110.1"/>
    </source>
</evidence>
<evidence type="ECO:0000256" key="1">
    <source>
        <dbReference type="SAM" id="Phobius"/>
    </source>
</evidence>
<name>A0A9D2R613_9FIRM</name>
<feature type="transmembrane region" description="Helical" evidence="1">
    <location>
        <begin position="12"/>
        <end position="34"/>
    </location>
</feature>
<dbReference type="AlphaFoldDB" id="A0A9D2R613"/>
<keyword evidence="1" id="KW-1133">Transmembrane helix</keyword>
<organism evidence="2 3">
    <name type="scientific">Candidatus Blautia stercoripullorum</name>
    <dbReference type="NCBI Taxonomy" id="2838502"/>
    <lineage>
        <taxon>Bacteria</taxon>
        <taxon>Bacillati</taxon>
        <taxon>Bacillota</taxon>
        <taxon>Clostridia</taxon>
        <taxon>Lachnospirales</taxon>
        <taxon>Lachnospiraceae</taxon>
        <taxon>Blautia</taxon>
    </lineage>
</organism>
<keyword evidence="1" id="KW-0812">Transmembrane</keyword>
<feature type="transmembrane region" description="Helical" evidence="1">
    <location>
        <begin position="74"/>
        <end position="93"/>
    </location>
</feature>
<reference evidence="2" key="2">
    <citation type="submission" date="2021-04" db="EMBL/GenBank/DDBJ databases">
        <authorList>
            <person name="Gilroy R."/>
        </authorList>
    </citation>
    <scope>NUCLEOTIDE SEQUENCE</scope>
    <source>
        <strain evidence="2">ChiW19-6364</strain>
    </source>
</reference>
<protein>
    <submittedName>
        <fullName evidence="2">DUF2752 domain-containing protein</fullName>
    </submittedName>
</protein>
<accession>A0A9D2R613</accession>
<proteinExistence type="predicted"/>
<comment type="caution">
    <text evidence="2">The sequence shown here is derived from an EMBL/GenBank/DDBJ whole genome shotgun (WGS) entry which is preliminary data.</text>
</comment>
<gene>
    <name evidence="2" type="ORF">H9913_03715</name>
</gene>
<sequence>MERPRNPHLENGIYLCGLIFLGLIVFWAAAGYFLKLEFNLPPCLFHRLTGLYCPGCGGTRAVRLLFTGHIWKSFLYHPGVLFAAVLYLWFMVSQTIERFSNGKLKVGLPYSDKFLYWEMAVILLQCLIKNLVKISLGIGIL</sequence>
<dbReference type="EMBL" id="DWUX01000069">
    <property type="protein sequence ID" value="HJD39110.1"/>
    <property type="molecule type" value="Genomic_DNA"/>
</dbReference>
<keyword evidence="1" id="KW-0472">Membrane</keyword>
<dbReference type="InterPro" id="IPR021215">
    <property type="entry name" value="DUF2752"/>
</dbReference>
<evidence type="ECO:0000313" key="3">
    <source>
        <dbReference type="Proteomes" id="UP000823850"/>
    </source>
</evidence>
<reference evidence="2" key="1">
    <citation type="journal article" date="2021" name="PeerJ">
        <title>Extensive microbial diversity within the chicken gut microbiome revealed by metagenomics and culture.</title>
        <authorList>
            <person name="Gilroy R."/>
            <person name="Ravi A."/>
            <person name="Getino M."/>
            <person name="Pursley I."/>
            <person name="Horton D.L."/>
            <person name="Alikhan N.F."/>
            <person name="Baker D."/>
            <person name="Gharbi K."/>
            <person name="Hall N."/>
            <person name="Watson M."/>
            <person name="Adriaenssens E.M."/>
            <person name="Foster-Nyarko E."/>
            <person name="Jarju S."/>
            <person name="Secka A."/>
            <person name="Antonio M."/>
            <person name="Oren A."/>
            <person name="Chaudhuri R.R."/>
            <person name="La Ragione R."/>
            <person name="Hildebrand F."/>
            <person name="Pallen M.J."/>
        </authorList>
    </citation>
    <scope>NUCLEOTIDE SEQUENCE</scope>
    <source>
        <strain evidence="2">ChiW19-6364</strain>
    </source>
</reference>
<dbReference type="Pfam" id="PF10825">
    <property type="entry name" value="DUF2752"/>
    <property type="match status" value="1"/>
</dbReference>
<dbReference type="Proteomes" id="UP000823850">
    <property type="component" value="Unassembled WGS sequence"/>
</dbReference>